<comment type="caution">
    <text evidence="1">The sequence shown here is derived from an EMBL/GenBank/DDBJ whole genome shotgun (WGS) entry which is preliminary data.</text>
</comment>
<sequence>MVPPIFNVCAADPAVTALLGTGPVRLFPFGEAPQGTVYPYATWQVITGSPENYLAGRPDADGYTLQVDVYAGTGSDARAVTRSLRDAIEPHAYITRWGGEERDTETKAYCRSFDIDWIILR</sequence>
<dbReference type="Proteomes" id="UP001501479">
    <property type="component" value="Unassembled WGS sequence"/>
</dbReference>
<name>A0ABP7ES41_9GAMM</name>
<organism evidence="1 2">
    <name type="scientific">Oceanisphaera sediminis</name>
    <dbReference type="NCBI Taxonomy" id="981381"/>
    <lineage>
        <taxon>Bacteria</taxon>
        <taxon>Pseudomonadati</taxon>
        <taxon>Pseudomonadota</taxon>
        <taxon>Gammaproteobacteria</taxon>
        <taxon>Aeromonadales</taxon>
        <taxon>Aeromonadaceae</taxon>
        <taxon>Oceanisphaera</taxon>
    </lineage>
</organism>
<dbReference type="InterPro" id="IPR021508">
    <property type="entry name" value="Gp17-like"/>
</dbReference>
<keyword evidence="2" id="KW-1185">Reference proteome</keyword>
<dbReference type="RefSeq" id="WP_344965768.1">
    <property type="nucleotide sequence ID" value="NZ_BAABDS010000046.1"/>
</dbReference>
<evidence type="ECO:0000313" key="1">
    <source>
        <dbReference type="EMBL" id="GAA3721134.1"/>
    </source>
</evidence>
<accession>A0ABP7ES41</accession>
<reference evidence="2" key="1">
    <citation type="journal article" date="2019" name="Int. J. Syst. Evol. Microbiol.">
        <title>The Global Catalogue of Microorganisms (GCM) 10K type strain sequencing project: providing services to taxonomists for standard genome sequencing and annotation.</title>
        <authorList>
            <consortium name="The Broad Institute Genomics Platform"/>
            <consortium name="The Broad Institute Genome Sequencing Center for Infectious Disease"/>
            <person name="Wu L."/>
            <person name="Ma J."/>
        </authorList>
    </citation>
    <scope>NUCLEOTIDE SEQUENCE [LARGE SCALE GENOMIC DNA]</scope>
    <source>
        <strain evidence="2">JCM 17329</strain>
    </source>
</reference>
<dbReference type="Pfam" id="PF11367">
    <property type="entry name" value="Tail_completion_gp17"/>
    <property type="match status" value="1"/>
</dbReference>
<protein>
    <submittedName>
        <fullName evidence="1">DUF3168 domain-containing protein</fullName>
    </submittedName>
</protein>
<gene>
    <name evidence="1" type="ORF">GCM10022421_32040</name>
</gene>
<dbReference type="EMBL" id="BAABDS010000046">
    <property type="protein sequence ID" value="GAA3721134.1"/>
    <property type="molecule type" value="Genomic_DNA"/>
</dbReference>
<proteinExistence type="predicted"/>
<evidence type="ECO:0000313" key="2">
    <source>
        <dbReference type="Proteomes" id="UP001501479"/>
    </source>
</evidence>